<evidence type="ECO:0000259" key="3">
    <source>
        <dbReference type="PROSITE" id="PS50048"/>
    </source>
</evidence>
<keyword evidence="1" id="KW-0539">Nucleus</keyword>
<dbReference type="PANTHER" id="PTHR38111:SF2">
    <property type="entry name" value="FINGER DOMAIN PROTEIN, PUTATIVE (AFU_ORTHOLOGUE AFUA_1G01560)-RELATED"/>
    <property type="match status" value="1"/>
</dbReference>
<reference evidence="4 5" key="1">
    <citation type="submission" date="2023-06" db="EMBL/GenBank/DDBJ databases">
        <title>Black Yeasts Isolated from many extreme environments.</title>
        <authorList>
            <person name="Coleine C."/>
            <person name="Stajich J.E."/>
            <person name="Selbmann L."/>
        </authorList>
    </citation>
    <scope>NUCLEOTIDE SEQUENCE [LARGE SCALE GENOMIC DNA]</scope>
    <source>
        <strain evidence="4 5">CCFEE 5887</strain>
    </source>
</reference>
<dbReference type="EMBL" id="JAXLQG010000012">
    <property type="protein sequence ID" value="KAK5533863.1"/>
    <property type="molecule type" value="Genomic_DNA"/>
</dbReference>
<dbReference type="PROSITE" id="PS50048">
    <property type="entry name" value="ZN2_CY6_FUNGAL_2"/>
    <property type="match status" value="1"/>
</dbReference>
<feature type="compositionally biased region" description="Polar residues" evidence="2">
    <location>
        <begin position="584"/>
        <end position="593"/>
    </location>
</feature>
<organism evidence="4 5">
    <name type="scientific">Vermiconidia calcicola</name>
    <dbReference type="NCBI Taxonomy" id="1690605"/>
    <lineage>
        <taxon>Eukaryota</taxon>
        <taxon>Fungi</taxon>
        <taxon>Dikarya</taxon>
        <taxon>Ascomycota</taxon>
        <taxon>Pezizomycotina</taxon>
        <taxon>Dothideomycetes</taxon>
        <taxon>Dothideomycetidae</taxon>
        <taxon>Mycosphaerellales</taxon>
        <taxon>Extremaceae</taxon>
        <taxon>Vermiconidia</taxon>
    </lineage>
</organism>
<dbReference type="Proteomes" id="UP001345827">
    <property type="component" value="Unassembled WGS sequence"/>
</dbReference>
<protein>
    <recommendedName>
        <fullName evidence="3">Zn(2)-C6 fungal-type domain-containing protein</fullName>
    </recommendedName>
</protein>
<dbReference type="CDD" id="cd00067">
    <property type="entry name" value="GAL4"/>
    <property type="match status" value="1"/>
</dbReference>
<dbReference type="PANTHER" id="PTHR38111">
    <property type="entry name" value="ZN(2)-C6 FUNGAL-TYPE DOMAIN-CONTAINING PROTEIN-RELATED"/>
    <property type="match status" value="1"/>
</dbReference>
<name>A0AAV9Q2E9_9PEZI</name>
<feature type="domain" description="Zn(2)-C6 fungal-type" evidence="3">
    <location>
        <begin position="10"/>
        <end position="38"/>
    </location>
</feature>
<dbReference type="InterPro" id="IPR053178">
    <property type="entry name" value="Osmoadaptation_assoc"/>
</dbReference>
<dbReference type="Gene3D" id="4.10.240.10">
    <property type="entry name" value="Zn(2)-C6 fungal-type DNA-binding domain"/>
    <property type="match status" value="1"/>
</dbReference>
<evidence type="ECO:0000256" key="1">
    <source>
        <dbReference type="ARBA" id="ARBA00023242"/>
    </source>
</evidence>
<dbReference type="SUPFAM" id="SSF57701">
    <property type="entry name" value="Zn2/Cys6 DNA-binding domain"/>
    <property type="match status" value="1"/>
</dbReference>
<comment type="caution">
    <text evidence="4">The sequence shown here is derived from an EMBL/GenBank/DDBJ whole genome shotgun (WGS) entry which is preliminary data.</text>
</comment>
<gene>
    <name evidence="4" type="ORF">LTR25_006843</name>
</gene>
<dbReference type="AlphaFoldDB" id="A0AAV9Q2E9"/>
<feature type="compositionally biased region" description="Low complexity" evidence="2">
    <location>
        <begin position="421"/>
        <end position="438"/>
    </location>
</feature>
<evidence type="ECO:0000313" key="4">
    <source>
        <dbReference type="EMBL" id="KAK5533863.1"/>
    </source>
</evidence>
<evidence type="ECO:0000256" key="2">
    <source>
        <dbReference type="SAM" id="MobiDB-lite"/>
    </source>
</evidence>
<evidence type="ECO:0000313" key="5">
    <source>
        <dbReference type="Proteomes" id="UP001345827"/>
    </source>
</evidence>
<dbReference type="GO" id="GO:0000981">
    <property type="term" value="F:DNA-binding transcription factor activity, RNA polymerase II-specific"/>
    <property type="evidence" value="ECO:0007669"/>
    <property type="project" value="InterPro"/>
</dbReference>
<dbReference type="InterPro" id="IPR001138">
    <property type="entry name" value="Zn2Cys6_DnaBD"/>
</dbReference>
<dbReference type="GO" id="GO:0008270">
    <property type="term" value="F:zinc ion binding"/>
    <property type="evidence" value="ECO:0007669"/>
    <property type="project" value="InterPro"/>
</dbReference>
<proteinExistence type="predicted"/>
<dbReference type="Pfam" id="PF00172">
    <property type="entry name" value="Zn_clus"/>
    <property type="match status" value="1"/>
</dbReference>
<feature type="region of interest" description="Disordered" evidence="2">
    <location>
        <begin position="548"/>
        <end position="593"/>
    </location>
</feature>
<dbReference type="InterPro" id="IPR036864">
    <property type="entry name" value="Zn2-C6_fun-type_DNA-bd_sf"/>
</dbReference>
<feature type="region of interest" description="Disordered" evidence="2">
    <location>
        <begin position="405"/>
        <end position="443"/>
    </location>
</feature>
<sequence>MVGVPGRSKGCHTCLKRRIKCDESRPTCKRCETAGYVCLGYDRKLEIRFHTFEGSESAGNPAVSAKTTKHTPLSTTTVQQQNLVLRSSQGRPTPAAVPQELSLVAFRDDVQFSYLFDNFVWSSYGSPWLQMAAAGRLDALSLEACRAFSLSIFGKHHHQRDIEVSGAMHYEHTVRALSSRLSHVGSPGSEGLIVPITILLMHSSTTPDPQASAFHIQGLLKLVQICGPKRFAVHPLRLAFESCRATLITIGLITKTRSFLEQSVWIDEPWSVCGQENKSSQNQLVDILAYVPGFLEDQARLDEQWPRPSTSEGFRFRLDLVQRIEYQIARLYNWRWHWEEINPHSVWEVDPESMPSHHFFAAHRPRRIRKTLIFSSFTKAIEISLYNAVLLCLLGLLWSLQPPIDEDEDSNDDDDDDEDSPSSSSPLQELLSQTTTTTPLPPLHLPGTVDSLIEPAIEICRAFEFQLLNVNVKNTSTSTSTALFWLFPLGLASKVLEDNATRDYMAWIKDMLDSSQITRGYGTTGGQNTNTAGFGFYKFPQINRRRRRRARRAAGHADADAHGTVQRPMIQPQYDSETLKRYSDSSSTESGYY</sequence>
<accession>A0AAV9Q2E9</accession>
<feature type="compositionally biased region" description="Acidic residues" evidence="2">
    <location>
        <begin position="405"/>
        <end position="420"/>
    </location>
</feature>
<keyword evidence="5" id="KW-1185">Reference proteome</keyword>
<dbReference type="SMART" id="SM00066">
    <property type="entry name" value="GAL4"/>
    <property type="match status" value="1"/>
</dbReference>